<dbReference type="Pfam" id="PF13231">
    <property type="entry name" value="PMT_2"/>
    <property type="match status" value="1"/>
</dbReference>
<evidence type="ECO:0000256" key="5">
    <source>
        <dbReference type="ARBA" id="ARBA00022692"/>
    </source>
</evidence>
<comment type="caution">
    <text evidence="10">The sequence shown here is derived from an EMBL/GenBank/DDBJ whole genome shotgun (WGS) entry which is preliminary data.</text>
</comment>
<gene>
    <name evidence="10" type="ORF">GCM10011425_09240</name>
</gene>
<feature type="transmembrane region" description="Helical" evidence="8">
    <location>
        <begin position="291"/>
        <end position="307"/>
    </location>
</feature>
<dbReference type="PANTHER" id="PTHR33908">
    <property type="entry name" value="MANNOSYLTRANSFERASE YKCB-RELATED"/>
    <property type="match status" value="1"/>
</dbReference>
<dbReference type="InterPro" id="IPR038731">
    <property type="entry name" value="RgtA/B/C-like"/>
</dbReference>
<feature type="transmembrane region" description="Helical" evidence="8">
    <location>
        <begin position="229"/>
        <end position="256"/>
    </location>
</feature>
<evidence type="ECO:0000256" key="6">
    <source>
        <dbReference type="ARBA" id="ARBA00022989"/>
    </source>
</evidence>
<dbReference type="Proteomes" id="UP000662074">
    <property type="component" value="Unassembled WGS sequence"/>
</dbReference>
<keyword evidence="7 8" id="KW-0472">Membrane</keyword>
<dbReference type="AlphaFoldDB" id="A0A917J868"/>
<evidence type="ECO:0000256" key="2">
    <source>
        <dbReference type="ARBA" id="ARBA00022475"/>
    </source>
</evidence>
<evidence type="ECO:0000256" key="1">
    <source>
        <dbReference type="ARBA" id="ARBA00004651"/>
    </source>
</evidence>
<dbReference type="PANTHER" id="PTHR33908:SF11">
    <property type="entry name" value="MEMBRANE PROTEIN"/>
    <property type="match status" value="1"/>
</dbReference>
<keyword evidence="4" id="KW-0808">Transferase</keyword>
<feature type="domain" description="Glycosyltransferase RgtA/B/C/D-like" evidence="9">
    <location>
        <begin position="55"/>
        <end position="206"/>
    </location>
</feature>
<feature type="transmembrane region" description="Helical" evidence="8">
    <location>
        <begin position="319"/>
        <end position="341"/>
    </location>
</feature>
<feature type="transmembrane region" description="Helical" evidence="8">
    <location>
        <begin position="190"/>
        <end position="209"/>
    </location>
</feature>
<dbReference type="RefSeq" id="WP_188414209.1">
    <property type="nucleotide sequence ID" value="NZ_BMDO01000001.1"/>
</dbReference>
<dbReference type="GO" id="GO:0005886">
    <property type="term" value="C:plasma membrane"/>
    <property type="evidence" value="ECO:0007669"/>
    <property type="project" value="UniProtKB-SubCell"/>
</dbReference>
<name>A0A917J868_9SPHI</name>
<keyword evidence="11" id="KW-1185">Reference proteome</keyword>
<evidence type="ECO:0000313" key="10">
    <source>
        <dbReference type="EMBL" id="GGI49712.1"/>
    </source>
</evidence>
<reference evidence="10" key="1">
    <citation type="journal article" date="2014" name="Int. J. Syst. Evol. Microbiol.">
        <title>Complete genome sequence of Corynebacterium casei LMG S-19264T (=DSM 44701T), isolated from a smear-ripened cheese.</title>
        <authorList>
            <consortium name="US DOE Joint Genome Institute (JGI-PGF)"/>
            <person name="Walter F."/>
            <person name="Albersmeier A."/>
            <person name="Kalinowski J."/>
            <person name="Ruckert C."/>
        </authorList>
    </citation>
    <scope>NUCLEOTIDE SEQUENCE</scope>
    <source>
        <strain evidence="10">CCM 8711</strain>
    </source>
</reference>
<evidence type="ECO:0000259" key="9">
    <source>
        <dbReference type="Pfam" id="PF13231"/>
    </source>
</evidence>
<feature type="transmembrane region" description="Helical" evidence="8">
    <location>
        <begin position="75"/>
        <end position="95"/>
    </location>
</feature>
<proteinExistence type="predicted"/>
<evidence type="ECO:0000256" key="3">
    <source>
        <dbReference type="ARBA" id="ARBA00022676"/>
    </source>
</evidence>
<feature type="transmembrane region" description="Helical" evidence="8">
    <location>
        <begin position="268"/>
        <end position="285"/>
    </location>
</feature>
<organism evidence="10 11">
    <name type="scientific">Mucilaginibacter galii</name>
    <dbReference type="NCBI Taxonomy" id="2005073"/>
    <lineage>
        <taxon>Bacteria</taxon>
        <taxon>Pseudomonadati</taxon>
        <taxon>Bacteroidota</taxon>
        <taxon>Sphingobacteriia</taxon>
        <taxon>Sphingobacteriales</taxon>
        <taxon>Sphingobacteriaceae</taxon>
        <taxon>Mucilaginibacter</taxon>
    </lineage>
</organism>
<accession>A0A917J868</accession>
<protein>
    <recommendedName>
        <fullName evidence="9">Glycosyltransferase RgtA/B/C/D-like domain-containing protein</fullName>
    </recommendedName>
</protein>
<dbReference type="InterPro" id="IPR050297">
    <property type="entry name" value="LipidA_mod_glycosyltrf_83"/>
</dbReference>
<feature type="transmembrane region" description="Helical" evidence="8">
    <location>
        <begin position="152"/>
        <end position="178"/>
    </location>
</feature>
<comment type="subcellular location">
    <subcellularLocation>
        <location evidence="1">Cell membrane</location>
        <topology evidence="1">Multi-pass membrane protein</topology>
    </subcellularLocation>
</comment>
<feature type="transmembrane region" description="Helical" evidence="8">
    <location>
        <begin position="107"/>
        <end position="140"/>
    </location>
</feature>
<dbReference type="GO" id="GO:0009103">
    <property type="term" value="P:lipopolysaccharide biosynthetic process"/>
    <property type="evidence" value="ECO:0007669"/>
    <property type="project" value="UniProtKB-ARBA"/>
</dbReference>
<evidence type="ECO:0000256" key="8">
    <source>
        <dbReference type="SAM" id="Phobius"/>
    </source>
</evidence>
<evidence type="ECO:0000313" key="11">
    <source>
        <dbReference type="Proteomes" id="UP000662074"/>
    </source>
</evidence>
<sequence>MFADKLSNHTSARYILYFLLGWTVLNALQAATLGLHSDEAYYWVYSRFLDWGYYDHPPMVALFIRLGDSLLPTELGLRMLTVITSSISVYVMWLIARRYQADVRWFLVIMASIFAFHIYGFNTTPDAPLLFFTVLFYYLYLKYTRRDSLRTALLLSLVVACLLYSKYHAVLLIVFTVFSNLQLLRRRSFYVIPVLAAILYLPHILWQVHHGYPSVAYHLFERSSETYDFAHTYLFFPGQLLMAGPLVGWFLFYYVLGVRVKKDAFIRALIYNGIGIFLFFLFNTLKGNVQPHWTLIGFVPLVLLVLIRMRQSSQPPRWVYKLALVNSALIIAFRLALIAGIPAVTGLRALEGYYKNDVWAKQIQQHIGNAYVVMPVGFQSASKYNYYTHTLKAFAYDEAHYRRTQYDIWPIEDSLQHKRAYYMSPYIARIATDSMETVNGKWYGVWVNDVRTYQKIDFQPTHYKIQAKPGEKIAVKLQVLNPYNKPVNFYSADTLMRPVLRACFFQGEELKHIQRAKPNFNNLVIAPHQKVPYTFIFKAPLQKGNYDLIFSIRTVPFSGGRNSRIVNFTVQ</sequence>
<keyword evidence="6 8" id="KW-1133">Transmembrane helix</keyword>
<keyword evidence="5 8" id="KW-0812">Transmembrane</keyword>
<reference evidence="10" key="2">
    <citation type="submission" date="2020-09" db="EMBL/GenBank/DDBJ databases">
        <authorList>
            <person name="Sun Q."/>
            <person name="Sedlacek I."/>
        </authorList>
    </citation>
    <scope>NUCLEOTIDE SEQUENCE</scope>
    <source>
        <strain evidence="10">CCM 8711</strain>
    </source>
</reference>
<evidence type="ECO:0000256" key="4">
    <source>
        <dbReference type="ARBA" id="ARBA00022679"/>
    </source>
</evidence>
<keyword evidence="2" id="KW-1003">Cell membrane</keyword>
<evidence type="ECO:0000256" key="7">
    <source>
        <dbReference type="ARBA" id="ARBA00023136"/>
    </source>
</evidence>
<dbReference type="EMBL" id="BMDO01000001">
    <property type="protein sequence ID" value="GGI49712.1"/>
    <property type="molecule type" value="Genomic_DNA"/>
</dbReference>
<keyword evidence="3" id="KW-0328">Glycosyltransferase</keyword>
<dbReference type="GO" id="GO:0016763">
    <property type="term" value="F:pentosyltransferase activity"/>
    <property type="evidence" value="ECO:0007669"/>
    <property type="project" value="TreeGrafter"/>
</dbReference>